<dbReference type="InterPro" id="IPR048519">
    <property type="entry name" value="Gfd2/YDR514C-like_C"/>
</dbReference>
<name>Q0UAX5_PHANO</name>
<dbReference type="EMBL" id="CH445342">
    <property type="protein sequence ID" value="EAT81588.1"/>
    <property type="molecule type" value="Genomic_DNA"/>
</dbReference>
<dbReference type="Pfam" id="PF21762">
    <property type="entry name" value="DEDDh_C"/>
    <property type="match status" value="1"/>
</dbReference>
<dbReference type="InterPro" id="IPR040151">
    <property type="entry name" value="Gfd2/YDR514C-like"/>
</dbReference>
<accession>Q0UAX5</accession>
<dbReference type="PANTHER" id="PTHR28083:SF1">
    <property type="entry name" value="GOOD FOR FULL DBP5 ACTIVITY PROTEIN 2"/>
    <property type="match status" value="1"/>
</dbReference>
<evidence type="ECO:0000313" key="3">
    <source>
        <dbReference type="Proteomes" id="UP000001055"/>
    </source>
</evidence>
<dbReference type="InParanoid" id="Q0UAX5"/>
<dbReference type="PANTHER" id="PTHR28083">
    <property type="entry name" value="GOOD FOR FULL DBP5 ACTIVITY PROTEIN 2"/>
    <property type="match status" value="1"/>
</dbReference>
<dbReference type="RefSeq" id="XP_001801339.1">
    <property type="nucleotide sequence ID" value="XM_001801287.1"/>
</dbReference>
<reference evidence="3" key="1">
    <citation type="journal article" date="2007" name="Plant Cell">
        <title>Dothideomycete-plant interactions illuminated by genome sequencing and EST analysis of the wheat pathogen Stagonospora nodorum.</title>
        <authorList>
            <person name="Hane J.K."/>
            <person name="Lowe R.G."/>
            <person name="Solomon P.S."/>
            <person name="Tan K.C."/>
            <person name="Schoch C.L."/>
            <person name="Spatafora J.W."/>
            <person name="Crous P.W."/>
            <person name="Kodira C."/>
            <person name="Birren B.W."/>
            <person name="Galagan J.E."/>
            <person name="Torriani S.F."/>
            <person name="McDonald B.A."/>
            <person name="Oliver R.P."/>
        </authorList>
    </citation>
    <scope>NUCLEOTIDE SEQUENCE [LARGE SCALE GENOMIC DNA]</scope>
    <source>
        <strain evidence="3">SN15 / ATCC MYA-4574 / FGSC 10173</strain>
    </source>
</reference>
<dbReference type="GeneID" id="5978247"/>
<dbReference type="KEGG" id="pno:SNOG_11089"/>
<feature type="domain" description="Gfd2/YDR514C-like C-terminal" evidence="1">
    <location>
        <begin position="57"/>
        <end position="185"/>
    </location>
</feature>
<gene>
    <name evidence="2" type="ORF">SNOG_11089</name>
</gene>
<proteinExistence type="predicted"/>
<dbReference type="VEuPathDB" id="FungiDB:JI435_110890"/>
<organism evidence="2 3">
    <name type="scientific">Phaeosphaeria nodorum (strain SN15 / ATCC MYA-4574 / FGSC 10173)</name>
    <name type="common">Glume blotch fungus</name>
    <name type="synonym">Parastagonospora nodorum</name>
    <dbReference type="NCBI Taxonomy" id="321614"/>
    <lineage>
        <taxon>Eukaryota</taxon>
        <taxon>Fungi</taxon>
        <taxon>Dikarya</taxon>
        <taxon>Ascomycota</taxon>
        <taxon>Pezizomycotina</taxon>
        <taxon>Dothideomycetes</taxon>
        <taxon>Pleosporomycetidae</taxon>
        <taxon>Pleosporales</taxon>
        <taxon>Pleosporineae</taxon>
        <taxon>Phaeosphaeriaceae</taxon>
        <taxon>Parastagonospora</taxon>
    </lineage>
</organism>
<dbReference type="STRING" id="321614.Q0UAX5"/>
<evidence type="ECO:0000259" key="1">
    <source>
        <dbReference type="Pfam" id="PF21762"/>
    </source>
</evidence>
<dbReference type="Proteomes" id="UP000001055">
    <property type="component" value="Unassembled WGS sequence"/>
</dbReference>
<sequence>MPKMQNRAFRGLKDVLKEHYTKKSLEKMSFFVSDSLLEGVPDLFSNAVFRRAIWIEHGVEEKFLFGTTSFPDKDEVKMFLTKVFSDANWQLGNERRPIILVGQGAYQDYKIVKSSFGINLHTLGVIDLHALDVIDVIQSKYIAKDAGLVSEGSSVSLPNLLKGFGLDPIELALHNVGNDAVATLLVGLLASLNDKLHPQNSHAPVDLIAGRHIADIVASAAQGIKANSKPFGDCLVYCHRCESTGQCASACTVPACVRCDSSEHVAYKCTIDLRMDECAHCSERTRPSDKCRDKAEYVW</sequence>
<evidence type="ECO:0000313" key="2">
    <source>
        <dbReference type="EMBL" id="EAT81588.1"/>
    </source>
</evidence>
<protein>
    <recommendedName>
        <fullName evidence="1">Gfd2/YDR514C-like C-terminal domain-containing protein</fullName>
    </recommendedName>
</protein>
<dbReference type="AlphaFoldDB" id="Q0UAX5"/>